<keyword evidence="4" id="KW-0554">One-carbon metabolism</keyword>
<evidence type="ECO:0000259" key="9">
    <source>
        <dbReference type="PROSITE" id="PS51330"/>
    </source>
</evidence>
<dbReference type="GO" id="GO:0046655">
    <property type="term" value="P:folic acid metabolic process"/>
    <property type="evidence" value="ECO:0007669"/>
    <property type="project" value="TreeGrafter"/>
</dbReference>
<dbReference type="UniPathway" id="UPA00077">
    <property type="reaction ID" value="UER00158"/>
</dbReference>
<comment type="pathway">
    <text evidence="1">Cofactor biosynthesis; tetrahydrofolate biosynthesis; 5,6,7,8-tetrahydrofolate from 7,8-dihydrofolate: step 1/1.</text>
</comment>
<accession>A0A6C2UAG1</accession>
<feature type="domain" description="DHFR" evidence="9">
    <location>
        <begin position="1"/>
        <end position="147"/>
    </location>
</feature>
<dbReference type="Pfam" id="PF00186">
    <property type="entry name" value="DHFR_1"/>
    <property type="match status" value="1"/>
</dbReference>
<dbReference type="InterPro" id="IPR017925">
    <property type="entry name" value="DHFR_CS"/>
</dbReference>
<keyword evidence="5" id="KW-0521">NADP</keyword>
<dbReference type="GO" id="GO:0004146">
    <property type="term" value="F:dihydrofolate reductase activity"/>
    <property type="evidence" value="ECO:0007669"/>
    <property type="project" value="UniProtKB-EC"/>
</dbReference>
<name>A0A6C2UAG1_PONDE</name>
<keyword evidence="11" id="KW-1185">Reference proteome</keyword>
<dbReference type="SUPFAM" id="SSF53597">
    <property type="entry name" value="Dihydrofolate reductase-like"/>
    <property type="match status" value="1"/>
</dbReference>
<comment type="function">
    <text evidence="7">Key enzyme in folate metabolism. Catalyzes an essential reaction for de novo glycine and purine synthesis, and for DNA precursor synthesis.</text>
</comment>
<dbReference type="PROSITE" id="PS00075">
    <property type="entry name" value="DHFR_1"/>
    <property type="match status" value="1"/>
</dbReference>
<dbReference type="GO" id="GO:0046654">
    <property type="term" value="P:tetrahydrofolate biosynthetic process"/>
    <property type="evidence" value="ECO:0007669"/>
    <property type="project" value="UniProtKB-UniPathway"/>
</dbReference>
<gene>
    <name evidence="10" type="primary">folA</name>
    <name evidence="10" type="ORF">PDESU_05683</name>
</gene>
<evidence type="ECO:0000256" key="8">
    <source>
        <dbReference type="RuleBase" id="RU004474"/>
    </source>
</evidence>
<keyword evidence="6" id="KW-0560">Oxidoreductase</keyword>
<dbReference type="GO" id="GO:0005829">
    <property type="term" value="C:cytosol"/>
    <property type="evidence" value="ECO:0007669"/>
    <property type="project" value="TreeGrafter"/>
</dbReference>
<dbReference type="Proteomes" id="UP000366872">
    <property type="component" value="Unassembled WGS sequence"/>
</dbReference>
<protein>
    <recommendedName>
        <fullName evidence="3">dihydrofolate reductase</fullName>
        <ecNumber evidence="3">1.5.1.3</ecNumber>
    </recommendedName>
</protein>
<sequence>MIAIVARSENGVIGKDGGLPWRCKGDLQFFKRTTMDRKIVVGRTTFEGLPPLKGRDIYVLTRNPDARFENATAVSNPADVPADAIICGGAAIYDLMIPQCDQLLVTTVKKAVEGDTFFNSQWLDGFEPTETIEETDEYSIVSYKRNL</sequence>
<evidence type="ECO:0000256" key="6">
    <source>
        <dbReference type="ARBA" id="ARBA00023002"/>
    </source>
</evidence>
<dbReference type="GO" id="GO:0046452">
    <property type="term" value="P:dihydrofolate metabolic process"/>
    <property type="evidence" value="ECO:0007669"/>
    <property type="project" value="TreeGrafter"/>
</dbReference>
<dbReference type="InterPro" id="IPR024072">
    <property type="entry name" value="DHFR-like_dom_sf"/>
</dbReference>
<dbReference type="EC" id="1.5.1.3" evidence="3"/>
<dbReference type="Gene3D" id="3.40.430.10">
    <property type="entry name" value="Dihydrofolate Reductase, subunit A"/>
    <property type="match status" value="1"/>
</dbReference>
<dbReference type="PANTHER" id="PTHR48069:SF3">
    <property type="entry name" value="DIHYDROFOLATE REDUCTASE"/>
    <property type="match status" value="1"/>
</dbReference>
<dbReference type="PRINTS" id="PR00070">
    <property type="entry name" value="DHFR"/>
</dbReference>
<reference evidence="10 11" key="1">
    <citation type="submission" date="2019-04" db="EMBL/GenBank/DDBJ databases">
        <authorList>
            <person name="Van Vliet M D."/>
        </authorList>
    </citation>
    <scope>NUCLEOTIDE SEQUENCE [LARGE SCALE GENOMIC DNA]</scope>
    <source>
        <strain evidence="10 11">F1</strain>
    </source>
</reference>
<dbReference type="AlphaFoldDB" id="A0A6C2UAG1"/>
<dbReference type="InterPro" id="IPR001796">
    <property type="entry name" value="DHFR_dom"/>
</dbReference>
<dbReference type="CDD" id="cd00209">
    <property type="entry name" value="DHFR"/>
    <property type="match status" value="1"/>
</dbReference>
<dbReference type="InterPro" id="IPR012259">
    <property type="entry name" value="DHFR"/>
</dbReference>
<dbReference type="EMBL" id="CAAHFG010000004">
    <property type="protein sequence ID" value="VGO17088.1"/>
    <property type="molecule type" value="Genomic_DNA"/>
</dbReference>
<evidence type="ECO:0000313" key="11">
    <source>
        <dbReference type="Proteomes" id="UP000366872"/>
    </source>
</evidence>
<organism evidence="10 11">
    <name type="scientific">Pontiella desulfatans</name>
    <dbReference type="NCBI Taxonomy" id="2750659"/>
    <lineage>
        <taxon>Bacteria</taxon>
        <taxon>Pseudomonadati</taxon>
        <taxon>Kiritimatiellota</taxon>
        <taxon>Kiritimatiellia</taxon>
        <taxon>Kiritimatiellales</taxon>
        <taxon>Pontiellaceae</taxon>
        <taxon>Pontiella</taxon>
    </lineage>
</organism>
<evidence type="ECO:0000256" key="3">
    <source>
        <dbReference type="ARBA" id="ARBA00012856"/>
    </source>
</evidence>
<dbReference type="GO" id="GO:0050661">
    <property type="term" value="F:NADP binding"/>
    <property type="evidence" value="ECO:0007669"/>
    <property type="project" value="InterPro"/>
</dbReference>
<comment type="similarity">
    <text evidence="2 8">Belongs to the dihydrofolate reductase family.</text>
</comment>
<evidence type="ECO:0000256" key="1">
    <source>
        <dbReference type="ARBA" id="ARBA00004903"/>
    </source>
</evidence>
<dbReference type="PANTHER" id="PTHR48069">
    <property type="entry name" value="DIHYDROFOLATE REDUCTASE"/>
    <property type="match status" value="1"/>
</dbReference>
<evidence type="ECO:0000256" key="7">
    <source>
        <dbReference type="ARBA" id="ARBA00025067"/>
    </source>
</evidence>
<proteinExistence type="inferred from homology"/>
<evidence type="ECO:0000313" key="10">
    <source>
        <dbReference type="EMBL" id="VGO17088.1"/>
    </source>
</evidence>
<evidence type="ECO:0000256" key="4">
    <source>
        <dbReference type="ARBA" id="ARBA00022563"/>
    </source>
</evidence>
<dbReference type="RefSeq" id="WP_168442652.1">
    <property type="nucleotide sequence ID" value="NZ_CAAHFG010000004.1"/>
</dbReference>
<evidence type="ECO:0000256" key="5">
    <source>
        <dbReference type="ARBA" id="ARBA00022857"/>
    </source>
</evidence>
<dbReference type="GO" id="GO:0006730">
    <property type="term" value="P:one-carbon metabolic process"/>
    <property type="evidence" value="ECO:0007669"/>
    <property type="project" value="UniProtKB-KW"/>
</dbReference>
<evidence type="ECO:0000256" key="2">
    <source>
        <dbReference type="ARBA" id="ARBA00009539"/>
    </source>
</evidence>
<dbReference type="PROSITE" id="PS51330">
    <property type="entry name" value="DHFR_2"/>
    <property type="match status" value="1"/>
</dbReference>